<dbReference type="EMBL" id="JALLAZ020001068">
    <property type="protein sequence ID" value="KAL3781389.1"/>
    <property type="molecule type" value="Genomic_DNA"/>
</dbReference>
<dbReference type="Proteomes" id="UP001530315">
    <property type="component" value="Unassembled WGS sequence"/>
</dbReference>
<evidence type="ECO:0000313" key="3">
    <source>
        <dbReference type="Proteomes" id="UP001530315"/>
    </source>
</evidence>
<evidence type="ECO:0000313" key="2">
    <source>
        <dbReference type="EMBL" id="KAL3781389.1"/>
    </source>
</evidence>
<comment type="caution">
    <text evidence="2">The sequence shown here is derived from an EMBL/GenBank/DDBJ whole genome shotgun (WGS) entry which is preliminary data.</text>
</comment>
<sequence>MKLTKGVATAQSSKMIAKRSETRLNDKTPIISSHGAAEGQLQVLGAEINDLAAIEPVPTNAVFENKFDSDATLADSKQWLFLFHVLDIDVTDTVFEDNIDYGMSMM</sequence>
<reference evidence="2 3" key="1">
    <citation type="submission" date="2024-10" db="EMBL/GenBank/DDBJ databases">
        <title>Updated reference genomes for cyclostephanoid diatoms.</title>
        <authorList>
            <person name="Roberts W.R."/>
            <person name="Alverson A.J."/>
        </authorList>
    </citation>
    <scope>NUCLEOTIDE SEQUENCE [LARGE SCALE GENOMIC DNA]</scope>
    <source>
        <strain evidence="2 3">AJA276-08</strain>
    </source>
</reference>
<organism evidence="2 3">
    <name type="scientific">Stephanodiscus triporus</name>
    <dbReference type="NCBI Taxonomy" id="2934178"/>
    <lineage>
        <taxon>Eukaryota</taxon>
        <taxon>Sar</taxon>
        <taxon>Stramenopiles</taxon>
        <taxon>Ochrophyta</taxon>
        <taxon>Bacillariophyta</taxon>
        <taxon>Coscinodiscophyceae</taxon>
        <taxon>Thalassiosirophycidae</taxon>
        <taxon>Stephanodiscales</taxon>
        <taxon>Stephanodiscaceae</taxon>
        <taxon>Stephanodiscus</taxon>
    </lineage>
</organism>
<name>A0ABD3NZK8_9STRA</name>
<gene>
    <name evidence="2" type="ORF">ACHAW5_010285</name>
</gene>
<feature type="region of interest" description="Disordered" evidence="1">
    <location>
        <begin position="1"/>
        <end position="21"/>
    </location>
</feature>
<keyword evidence="3" id="KW-1185">Reference proteome</keyword>
<proteinExistence type="predicted"/>
<evidence type="ECO:0000256" key="1">
    <source>
        <dbReference type="SAM" id="MobiDB-lite"/>
    </source>
</evidence>
<accession>A0ABD3NZK8</accession>
<dbReference type="AlphaFoldDB" id="A0ABD3NZK8"/>
<protein>
    <submittedName>
        <fullName evidence="2">Uncharacterized protein</fullName>
    </submittedName>
</protein>